<dbReference type="Proteomes" id="UP001016761">
    <property type="component" value="Unassembled WGS sequence"/>
</dbReference>
<proteinExistence type="predicted"/>
<keyword evidence="3" id="KW-1185">Reference proteome</keyword>
<sequence length="57" mass="6363">MIHLIVKPVVELFLSFLKSISLLGLVFLFVQYGLGIDVAGMVYEAVLQGIVEEVKPW</sequence>
<dbReference type="EMBL" id="JABUQZ010000001">
    <property type="protein sequence ID" value="NUC71658.1"/>
    <property type="molecule type" value="Genomic_DNA"/>
</dbReference>
<reference evidence="2 3" key="1">
    <citation type="submission" date="2020-06" db="EMBL/GenBank/DDBJ databases">
        <title>Haloterrigena sp. nov., an extremely halophilic archaeon isolated from a saline sediment.</title>
        <authorList>
            <person name="Liu B.-B."/>
        </authorList>
    </citation>
    <scope>NUCLEOTIDE SEQUENCE [LARGE SCALE GENOMIC DNA]</scope>
    <source>
        <strain evidence="2 3">SYSU A558-1</strain>
    </source>
</reference>
<protein>
    <submittedName>
        <fullName evidence="2">Uncharacterized protein</fullName>
    </submittedName>
</protein>
<comment type="caution">
    <text evidence="2">The sequence shown here is derived from an EMBL/GenBank/DDBJ whole genome shotgun (WGS) entry which is preliminary data.</text>
</comment>
<evidence type="ECO:0000313" key="2">
    <source>
        <dbReference type="EMBL" id="NUC71658.1"/>
    </source>
</evidence>
<name>A0ABX2LBE3_9EURY</name>
<dbReference type="RefSeq" id="WP_174679649.1">
    <property type="nucleotide sequence ID" value="NZ_JABUQZ010000001.1"/>
</dbReference>
<keyword evidence="1" id="KW-1133">Transmembrane helix</keyword>
<organism evidence="2 3">
    <name type="scientific">Haloterrigena gelatinilytica</name>
    <dbReference type="NCBI Taxonomy" id="2741724"/>
    <lineage>
        <taxon>Archaea</taxon>
        <taxon>Methanobacteriati</taxon>
        <taxon>Methanobacteriota</taxon>
        <taxon>Stenosarchaea group</taxon>
        <taxon>Halobacteria</taxon>
        <taxon>Halobacteriales</taxon>
        <taxon>Natrialbaceae</taxon>
        <taxon>Haloterrigena</taxon>
    </lineage>
</organism>
<evidence type="ECO:0000256" key="1">
    <source>
        <dbReference type="SAM" id="Phobius"/>
    </source>
</evidence>
<gene>
    <name evidence="2" type="ORF">HTZ84_04920</name>
</gene>
<feature type="transmembrane region" description="Helical" evidence="1">
    <location>
        <begin position="12"/>
        <end position="34"/>
    </location>
</feature>
<keyword evidence="1" id="KW-0812">Transmembrane</keyword>
<keyword evidence="1" id="KW-0472">Membrane</keyword>
<evidence type="ECO:0000313" key="3">
    <source>
        <dbReference type="Proteomes" id="UP001016761"/>
    </source>
</evidence>
<accession>A0ABX2LBE3</accession>